<feature type="transmembrane region" description="Helical" evidence="1">
    <location>
        <begin position="18"/>
        <end position="36"/>
    </location>
</feature>
<keyword evidence="1" id="KW-0472">Membrane</keyword>
<comment type="caution">
    <text evidence="2">The sequence shown here is derived from an EMBL/GenBank/DDBJ whole genome shotgun (WGS) entry which is preliminary data.</text>
</comment>
<proteinExistence type="predicted"/>
<dbReference type="Proteomes" id="UP001380290">
    <property type="component" value="Unassembled WGS sequence"/>
</dbReference>
<accession>A0ABU8QMN9</accession>
<evidence type="ECO:0000256" key="1">
    <source>
        <dbReference type="SAM" id="Phobius"/>
    </source>
</evidence>
<gene>
    <name evidence="2" type="ORF">V7S98_01620</name>
</gene>
<name>A0ABU8QMN9_9PSED</name>
<feature type="transmembrane region" description="Helical" evidence="1">
    <location>
        <begin position="43"/>
        <end position="66"/>
    </location>
</feature>
<keyword evidence="1" id="KW-0812">Transmembrane</keyword>
<dbReference type="EMBL" id="JBBHLC010000002">
    <property type="protein sequence ID" value="MEJ5861915.1"/>
    <property type="molecule type" value="Genomic_DNA"/>
</dbReference>
<evidence type="ECO:0000313" key="2">
    <source>
        <dbReference type="EMBL" id="MEJ5861915.1"/>
    </source>
</evidence>
<evidence type="ECO:0000313" key="3">
    <source>
        <dbReference type="Proteomes" id="UP001380290"/>
    </source>
</evidence>
<dbReference type="RefSeq" id="WP_339598029.1">
    <property type="nucleotide sequence ID" value="NZ_JBBHLC010000002.1"/>
</dbReference>
<protein>
    <submittedName>
        <fullName evidence="2">Uncharacterized protein</fullName>
    </submittedName>
</protein>
<keyword evidence="3" id="KW-1185">Reference proteome</keyword>
<organism evidence="2 3">
    <name type="scientific">Pseudomonas farsensis</name>
    <dbReference type="NCBI Taxonomy" id="2745492"/>
    <lineage>
        <taxon>Bacteria</taxon>
        <taxon>Pseudomonadati</taxon>
        <taxon>Pseudomonadota</taxon>
        <taxon>Gammaproteobacteria</taxon>
        <taxon>Pseudomonadales</taxon>
        <taxon>Pseudomonadaceae</taxon>
        <taxon>Pseudomonas</taxon>
    </lineage>
</organism>
<keyword evidence="1" id="KW-1133">Transmembrane helix</keyword>
<reference evidence="2 3" key="1">
    <citation type="submission" date="2024-02" db="EMBL/GenBank/DDBJ databases">
        <title>Identification of pathogenicity and growth-promoting function of Pseudomonas putida variant.</title>
        <authorList>
            <person name="Sun J."/>
        </authorList>
    </citation>
    <scope>NUCLEOTIDE SEQUENCE [LARGE SCALE GENOMIC DNA]</scope>
    <source>
        <strain evidence="2 3">A03</strain>
    </source>
</reference>
<sequence>MNDYPLHSYLAMLADRDLFGSLALFNLAVLIAGLYGPLRRTRAYRVLCVLAMLCMPVLHAVGTYYLNQRVA</sequence>